<reference evidence="1" key="1">
    <citation type="journal article" date="2021" name="Proc. Natl. Acad. Sci. U.S.A.">
        <title>A Catalog of Tens of Thousands of Viruses from Human Metagenomes Reveals Hidden Associations with Chronic Diseases.</title>
        <authorList>
            <person name="Tisza M.J."/>
            <person name="Buck C.B."/>
        </authorList>
    </citation>
    <scope>NUCLEOTIDE SEQUENCE</scope>
    <source>
        <strain evidence="1">CtMRT7</strain>
    </source>
</reference>
<name>A0A8S5SSV4_9CAUD</name>
<dbReference type="EMBL" id="BK032661">
    <property type="protein sequence ID" value="DAF53650.1"/>
    <property type="molecule type" value="Genomic_DNA"/>
</dbReference>
<protein>
    <submittedName>
        <fullName evidence="1">Uncharacterized protein</fullName>
    </submittedName>
</protein>
<accession>A0A8S5SSV4</accession>
<sequence>MKTVQIWTERNNMDILKEYPLIDERGKRYREFGRGCREYAPTLVTSVGEVPMGTVIYKKMQEEPPAQKKDCPFQGGLYPQCKEDDCAFFKGGKCKPGTATAGKRCPLPAHLTCGNTCTMYKNRRCGLFPQQKGTKK</sequence>
<organism evidence="1">
    <name type="scientific">Siphoviridae sp. ctMRT7</name>
    <dbReference type="NCBI Taxonomy" id="2827855"/>
    <lineage>
        <taxon>Viruses</taxon>
        <taxon>Duplodnaviria</taxon>
        <taxon>Heunggongvirae</taxon>
        <taxon>Uroviricota</taxon>
        <taxon>Caudoviricetes</taxon>
    </lineage>
</organism>
<evidence type="ECO:0000313" key="1">
    <source>
        <dbReference type="EMBL" id="DAF53650.1"/>
    </source>
</evidence>
<proteinExistence type="predicted"/>